<name>A0A7W7WZ99_9PSEU</name>
<dbReference type="Proteomes" id="UP000542674">
    <property type="component" value="Unassembled WGS sequence"/>
</dbReference>
<comment type="caution">
    <text evidence="1">The sequence shown here is derived from an EMBL/GenBank/DDBJ whole genome shotgun (WGS) entry which is preliminary data.</text>
</comment>
<proteinExistence type="predicted"/>
<sequence>MIDDQLPVEIFEDDAAPIPVEISAFASTEDKSPQNHMSNQEVN</sequence>
<protein>
    <submittedName>
        <fullName evidence="1">Uncharacterized protein</fullName>
    </submittedName>
</protein>
<accession>A0A7W7WZ99</accession>
<gene>
    <name evidence="1" type="ORF">F4559_006436</name>
</gene>
<evidence type="ECO:0000313" key="1">
    <source>
        <dbReference type="EMBL" id="MBB4969077.1"/>
    </source>
</evidence>
<dbReference type="EMBL" id="JACHJS010000001">
    <property type="protein sequence ID" value="MBB4969077.1"/>
    <property type="molecule type" value="Genomic_DNA"/>
</dbReference>
<reference evidence="1 2" key="1">
    <citation type="submission" date="2020-08" db="EMBL/GenBank/DDBJ databases">
        <title>Sequencing the genomes of 1000 actinobacteria strains.</title>
        <authorList>
            <person name="Klenk H.-P."/>
        </authorList>
    </citation>
    <scope>NUCLEOTIDE SEQUENCE [LARGE SCALE GENOMIC DNA]</scope>
    <source>
        <strain evidence="1 2">DSM 45084</strain>
    </source>
</reference>
<dbReference type="AlphaFoldDB" id="A0A7W7WZ99"/>
<organism evidence="1 2">
    <name type="scientific">Saccharothrix violaceirubra</name>
    <dbReference type="NCBI Taxonomy" id="413306"/>
    <lineage>
        <taxon>Bacteria</taxon>
        <taxon>Bacillati</taxon>
        <taxon>Actinomycetota</taxon>
        <taxon>Actinomycetes</taxon>
        <taxon>Pseudonocardiales</taxon>
        <taxon>Pseudonocardiaceae</taxon>
        <taxon>Saccharothrix</taxon>
    </lineage>
</organism>
<evidence type="ECO:0000313" key="2">
    <source>
        <dbReference type="Proteomes" id="UP000542674"/>
    </source>
</evidence>
<keyword evidence="2" id="KW-1185">Reference proteome</keyword>